<name>A0A315UTC9_GAMAF</name>
<organism evidence="5 6">
    <name type="scientific">Gambusia affinis</name>
    <name type="common">Western mosquitofish</name>
    <name type="synonym">Heterandria affinis</name>
    <dbReference type="NCBI Taxonomy" id="33528"/>
    <lineage>
        <taxon>Eukaryota</taxon>
        <taxon>Metazoa</taxon>
        <taxon>Chordata</taxon>
        <taxon>Craniata</taxon>
        <taxon>Vertebrata</taxon>
        <taxon>Euteleostomi</taxon>
        <taxon>Actinopterygii</taxon>
        <taxon>Neopterygii</taxon>
        <taxon>Teleostei</taxon>
        <taxon>Neoteleostei</taxon>
        <taxon>Acanthomorphata</taxon>
        <taxon>Ovalentaria</taxon>
        <taxon>Atherinomorphae</taxon>
        <taxon>Cyprinodontiformes</taxon>
        <taxon>Poeciliidae</taxon>
        <taxon>Poeciliinae</taxon>
        <taxon>Gambusia</taxon>
    </lineage>
</organism>
<dbReference type="STRING" id="33528.ENSGAFP00000027086"/>
<dbReference type="PROSITE" id="PS50084">
    <property type="entry name" value="KH_TYPE_1"/>
    <property type="match status" value="1"/>
</dbReference>
<dbReference type="Proteomes" id="UP000250572">
    <property type="component" value="Unassembled WGS sequence"/>
</dbReference>
<protein>
    <recommendedName>
        <fullName evidence="4">K Homology domain-containing protein</fullName>
    </recommendedName>
</protein>
<keyword evidence="6" id="KW-1185">Reference proteome</keyword>
<sequence length="332" mass="37929">MEAVSNPEGRLQRPDFQQMLLVKEELPEGPGVDLLDPESLQIKEEQEEPWPSMKEETDASWFPVTTVIRKTEEDEEEKPVSPQQTGSTDLPVRYSVDLGKLETEEENWRKLDCNADRSSSDTDQKLWVRLWSRCHVNRVPLLVWVSGPSRSELDALNRTNRDEGNRFFQCSFIETWHGWKKAEPPTRPVQSGSDRIGSGPVQTGSDSVHLNWTSELFLHRHQFKSDSCRRRRNDRNDGEEEERRDLIGSIIGRQGTKINEIRQVSGAQIKIGSQIDSSSDRHVTITGTPIAINLAQYLITSWLQAPPPDSELLKPTRRRNQREALLCGIVGK</sequence>
<dbReference type="GO" id="GO:0003723">
    <property type="term" value="F:RNA binding"/>
    <property type="evidence" value="ECO:0007669"/>
    <property type="project" value="UniProtKB-UniRule"/>
</dbReference>
<dbReference type="PANTHER" id="PTHR10288">
    <property type="entry name" value="KH DOMAIN CONTAINING RNA BINDING PROTEIN"/>
    <property type="match status" value="1"/>
</dbReference>
<feature type="region of interest" description="Disordered" evidence="3">
    <location>
        <begin position="181"/>
        <end position="204"/>
    </location>
</feature>
<dbReference type="Gene3D" id="3.30.1370.10">
    <property type="entry name" value="K Homology domain, type 1"/>
    <property type="match status" value="1"/>
</dbReference>
<dbReference type="SMART" id="SM00322">
    <property type="entry name" value="KH"/>
    <property type="match status" value="1"/>
</dbReference>
<evidence type="ECO:0000313" key="5">
    <source>
        <dbReference type="EMBL" id="PWA14860.1"/>
    </source>
</evidence>
<comment type="caution">
    <text evidence="5">The sequence shown here is derived from an EMBL/GenBank/DDBJ whole genome shotgun (WGS) entry which is preliminary data.</text>
</comment>
<evidence type="ECO:0000256" key="2">
    <source>
        <dbReference type="PROSITE-ProRule" id="PRU00117"/>
    </source>
</evidence>
<dbReference type="SUPFAM" id="SSF54791">
    <property type="entry name" value="Eukaryotic type KH-domain (KH-domain type I)"/>
    <property type="match status" value="1"/>
</dbReference>
<gene>
    <name evidence="5" type="ORF">CCH79_00019375</name>
</gene>
<dbReference type="InterPro" id="IPR036612">
    <property type="entry name" value="KH_dom_type_1_sf"/>
</dbReference>
<dbReference type="AlphaFoldDB" id="A0A315UTC9"/>
<keyword evidence="1" id="KW-0677">Repeat</keyword>
<evidence type="ECO:0000256" key="1">
    <source>
        <dbReference type="ARBA" id="ARBA00022737"/>
    </source>
</evidence>
<proteinExistence type="predicted"/>
<dbReference type="EMBL" id="NHOQ01002745">
    <property type="protein sequence ID" value="PWA14860.1"/>
    <property type="molecule type" value="Genomic_DNA"/>
</dbReference>
<accession>A0A315UTC9</accession>
<evidence type="ECO:0000256" key="3">
    <source>
        <dbReference type="SAM" id="MobiDB-lite"/>
    </source>
</evidence>
<evidence type="ECO:0000313" key="6">
    <source>
        <dbReference type="Proteomes" id="UP000250572"/>
    </source>
</evidence>
<evidence type="ECO:0000259" key="4">
    <source>
        <dbReference type="SMART" id="SM00322"/>
    </source>
</evidence>
<dbReference type="InterPro" id="IPR004087">
    <property type="entry name" value="KH_dom"/>
</dbReference>
<feature type="domain" description="K Homology" evidence="4">
    <location>
        <begin position="210"/>
        <end position="304"/>
    </location>
</feature>
<keyword evidence="2" id="KW-0694">RNA-binding</keyword>
<dbReference type="Pfam" id="PF00013">
    <property type="entry name" value="KH_1"/>
    <property type="match status" value="1"/>
</dbReference>
<feature type="region of interest" description="Disordered" evidence="3">
    <location>
        <begin position="70"/>
        <end position="91"/>
    </location>
</feature>
<reference evidence="5 6" key="1">
    <citation type="journal article" date="2018" name="G3 (Bethesda)">
        <title>A High-Quality Reference Genome for the Invasive Mosquitofish Gambusia affinis Using a Chicago Library.</title>
        <authorList>
            <person name="Hoffberg S.L."/>
            <person name="Troendle N.J."/>
            <person name="Glenn T.C."/>
            <person name="Mahmud O."/>
            <person name="Louha S."/>
            <person name="Chalopin D."/>
            <person name="Bennetzen J.L."/>
            <person name="Mauricio R."/>
        </authorList>
    </citation>
    <scope>NUCLEOTIDE SEQUENCE [LARGE SCALE GENOMIC DNA]</scope>
    <source>
        <strain evidence="5">NE01/NJP1002.9</strain>
        <tissue evidence="5">Muscle</tissue>
    </source>
</reference>
<dbReference type="InterPro" id="IPR004088">
    <property type="entry name" value="KH_dom_type_1"/>
</dbReference>